<reference evidence="1 2" key="1">
    <citation type="journal article" date="2024" name="Ann. Entomol. Soc. Am.">
        <title>Genomic analyses of the southern and eastern yellowjacket wasps (Hymenoptera: Vespidae) reveal evolutionary signatures of social life.</title>
        <authorList>
            <person name="Catto M.A."/>
            <person name="Caine P.B."/>
            <person name="Orr S.E."/>
            <person name="Hunt B.G."/>
            <person name="Goodisman M.A.D."/>
        </authorList>
    </citation>
    <scope>NUCLEOTIDE SEQUENCE [LARGE SCALE GENOMIC DNA]</scope>
    <source>
        <strain evidence="1">232</strain>
        <tissue evidence="1">Head and thorax</tissue>
    </source>
</reference>
<dbReference type="Proteomes" id="UP001607303">
    <property type="component" value="Unassembled WGS sequence"/>
</dbReference>
<gene>
    <name evidence="1" type="ORF">V1477_015134</name>
</gene>
<name>A0ABD2BJE9_VESMC</name>
<evidence type="ECO:0000313" key="2">
    <source>
        <dbReference type="Proteomes" id="UP001607303"/>
    </source>
</evidence>
<organism evidence="1 2">
    <name type="scientific">Vespula maculifrons</name>
    <name type="common">Eastern yellow jacket</name>
    <name type="synonym">Wasp</name>
    <dbReference type="NCBI Taxonomy" id="7453"/>
    <lineage>
        <taxon>Eukaryota</taxon>
        <taxon>Metazoa</taxon>
        <taxon>Ecdysozoa</taxon>
        <taxon>Arthropoda</taxon>
        <taxon>Hexapoda</taxon>
        <taxon>Insecta</taxon>
        <taxon>Pterygota</taxon>
        <taxon>Neoptera</taxon>
        <taxon>Endopterygota</taxon>
        <taxon>Hymenoptera</taxon>
        <taxon>Apocrita</taxon>
        <taxon>Aculeata</taxon>
        <taxon>Vespoidea</taxon>
        <taxon>Vespidae</taxon>
        <taxon>Vespinae</taxon>
        <taxon>Vespula</taxon>
    </lineage>
</organism>
<dbReference type="EMBL" id="JAYRBN010000075">
    <property type="protein sequence ID" value="KAL2732893.1"/>
    <property type="molecule type" value="Genomic_DNA"/>
</dbReference>
<accession>A0ABD2BJE9</accession>
<protein>
    <submittedName>
        <fullName evidence="1">Uncharacterized protein</fullName>
    </submittedName>
</protein>
<comment type="caution">
    <text evidence="1">The sequence shown here is derived from an EMBL/GenBank/DDBJ whole genome shotgun (WGS) entry which is preliminary data.</text>
</comment>
<dbReference type="AlphaFoldDB" id="A0ABD2BJE9"/>
<evidence type="ECO:0000313" key="1">
    <source>
        <dbReference type="EMBL" id="KAL2732893.1"/>
    </source>
</evidence>
<sequence length="69" mass="8263">MIKINDKYRAKLQHIHKEFFRNDMRELKPDVRISTLQIHEYHGLCPGTLKHEVIEKLGKIHLGIQPQDY</sequence>
<proteinExistence type="predicted"/>
<keyword evidence="2" id="KW-1185">Reference proteome</keyword>